<keyword evidence="1" id="KW-0472">Membrane</keyword>
<dbReference type="STRING" id="1123357.SAMN02745244_00618"/>
<organism evidence="2 3">
    <name type="scientific">Tessaracoccus bendigoensis DSM 12906</name>
    <dbReference type="NCBI Taxonomy" id="1123357"/>
    <lineage>
        <taxon>Bacteria</taxon>
        <taxon>Bacillati</taxon>
        <taxon>Actinomycetota</taxon>
        <taxon>Actinomycetes</taxon>
        <taxon>Propionibacteriales</taxon>
        <taxon>Propionibacteriaceae</taxon>
        <taxon>Tessaracoccus</taxon>
    </lineage>
</organism>
<reference evidence="2 3" key="1">
    <citation type="submission" date="2016-11" db="EMBL/GenBank/DDBJ databases">
        <authorList>
            <person name="Jaros S."/>
            <person name="Januszkiewicz K."/>
            <person name="Wedrychowicz H."/>
        </authorList>
    </citation>
    <scope>NUCLEOTIDE SEQUENCE [LARGE SCALE GENOMIC DNA]</scope>
    <source>
        <strain evidence="2 3">DSM 12906</strain>
    </source>
</reference>
<feature type="transmembrane region" description="Helical" evidence="1">
    <location>
        <begin position="62"/>
        <end position="80"/>
    </location>
</feature>
<sequence>MSPESSAGQLDELLGARAADSVAEGQTIELPVVADPERWLPEEGEDKEFLPRLRNRRPRSTTALIVLAIWCAGFLVGVIVDRGLFG</sequence>
<proteinExistence type="predicted"/>
<accession>A0A1M6C905</accession>
<dbReference type="EMBL" id="FQZG01000009">
    <property type="protein sequence ID" value="SHI57281.1"/>
    <property type="molecule type" value="Genomic_DNA"/>
</dbReference>
<evidence type="ECO:0000313" key="3">
    <source>
        <dbReference type="Proteomes" id="UP000184512"/>
    </source>
</evidence>
<dbReference type="RefSeq" id="WP_073186099.1">
    <property type="nucleotide sequence ID" value="NZ_FQZG01000009.1"/>
</dbReference>
<keyword evidence="1" id="KW-0812">Transmembrane</keyword>
<dbReference type="Proteomes" id="UP000184512">
    <property type="component" value="Unassembled WGS sequence"/>
</dbReference>
<keyword evidence="3" id="KW-1185">Reference proteome</keyword>
<keyword evidence="1" id="KW-1133">Transmembrane helix</keyword>
<gene>
    <name evidence="2" type="ORF">SAMN02745244_00618</name>
</gene>
<protein>
    <submittedName>
        <fullName evidence="2">Uncharacterized protein</fullName>
    </submittedName>
</protein>
<name>A0A1M6C905_9ACTN</name>
<evidence type="ECO:0000256" key="1">
    <source>
        <dbReference type="SAM" id="Phobius"/>
    </source>
</evidence>
<dbReference type="AlphaFoldDB" id="A0A1M6C905"/>
<evidence type="ECO:0000313" key="2">
    <source>
        <dbReference type="EMBL" id="SHI57281.1"/>
    </source>
</evidence>